<dbReference type="RefSeq" id="WP_156525719.1">
    <property type="nucleotide sequence ID" value="NZ_CADILJ010000068.1"/>
</dbReference>
<proteinExistence type="predicted"/>
<sequence length="91" mass="10083">MAVYLVTYDLNKETKRPPIVDEVKKIADGWAKLSESSYAIVFNGPPGDVYALLTPMLDDNDALYVISLRQPFDGQGPEAVNTWLVENLPAN</sequence>
<comment type="caution">
    <text evidence="1">The sequence shown here is derived from an EMBL/GenBank/DDBJ whole genome shotgun (WGS) entry which is preliminary data.</text>
</comment>
<organism evidence="1 2">
    <name type="scientific">Achromobacter ruhlandii</name>
    <dbReference type="NCBI Taxonomy" id="72557"/>
    <lineage>
        <taxon>Bacteria</taxon>
        <taxon>Pseudomonadati</taxon>
        <taxon>Pseudomonadota</taxon>
        <taxon>Betaproteobacteria</taxon>
        <taxon>Burkholderiales</taxon>
        <taxon>Alcaligenaceae</taxon>
        <taxon>Achromobacter</taxon>
    </lineage>
</organism>
<evidence type="ECO:0000313" key="1">
    <source>
        <dbReference type="EMBL" id="CAB3956101.1"/>
    </source>
</evidence>
<keyword evidence="2" id="KW-1185">Reference proteome</keyword>
<evidence type="ECO:0000313" key="2">
    <source>
        <dbReference type="Proteomes" id="UP000494161"/>
    </source>
</evidence>
<gene>
    <name evidence="1" type="ORF">LMG7053_04903</name>
</gene>
<name>A0ABM8M0Y2_9BURK</name>
<dbReference type="Proteomes" id="UP000494161">
    <property type="component" value="Unassembled WGS sequence"/>
</dbReference>
<dbReference type="EMBL" id="CADILJ010000068">
    <property type="protein sequence ID" value="CAB3956101.1"/>
    <property type="molecule type" value="Genomic_DNA"/>
</dbReference>
<reference evidence="1 2" key="1">
    <citation type="submission" date="2020-04" db="EMBL/GenBank/DDBJ databases">
        <authorList>
            <person name="De Canck E."/>
        </authorList>
    </citation>
    <scope>NUCLEOTIDE SEQUENCE [LARGE SCALE GENOMIC DNA]</scope>
    <source>
        <strain evidence="1 2">LMG 7053</strain>
    </source>
</reference>
<accession>A0ABM8M0Y2</accession>
<protein>
    <submittedName>
        <fullName evidence="1">Uncharacterized protein</fullName>
    </submittedName>
</protein>